<sequence>MMKYFIFTLSLLIGLSSLAKDGIGGIIGGTGRTWKEEMSSRRNYIGWPEIHHATNPRSYKVHELCIKDNETLASIKTRKEYEWKVSNWRLKRELVREYRMEVERVFNSNKNCEASSYYNCQIQGQYVENVVQVPIYRGFNERQDGDNRIQFLHTNDPQRVEEFRIPKCKKIQ</sequence>
<dbReference type="Proteomes" id="UP000008963">
    <property type="component" value="Chromosome"/>
</dbReference>
<evidence type="ECO:0000313" key="3">
    <source>
        <dbReference type="Proteomes" id="UP000008963"/>
    </source>
</evidence>
<keyword evidence="3" id="KW-1185">Reference proteome</keyword>
<evidence type="ECO:0000313" key="2">
    <source>
        <dbReference type="EMBL" id="CBW25710.1"/>
    </source>
</evidence>
<gene>
    <name evidence="2" type="ordered locus">BMS_0813</name>
</gene>
<name>E1X5Z3_HALMS</name>
<keyword evidence="1" id="KW-0732">Signal</keyword>
<protein>
    <submittedName>
        <fullName evidence="2">Exported protein</fullName>
    </submittedName>
</protein>
<dbReference type="RefSeq" id="WP_014243495.1">
    <property type="nucleotide sequence ID" value="NC_016620.1"/>
</dbReference>
<accession>E1X5Z3</accession>
<dbReference type="KEGG" id="bmx:BMS_0813"/>
<proteinExistence type="predicted"/>
<dbReference type="STRING" id="862908.BMS_0813"/>
<evidence type="ECO:0000256" key="1">
    <source>
        <dbReference type="SAM" id="SignalP"/>
    </source>
</evidence>
<feature type="signal peptide" evidence="1">
    <location>
        <begin position="1"/>
        <end position="19"/>
    </location>
</feature>
<dbReference type="HOGENOM" id="CLU_1553141_0_0_7"/>
<organism evidence="2 3">
    <name type="scientific">Halobacteriovorax marinus (strain ATCC BAA-682 / DSM 15412 / SJ)</name>
    <name type="common">Bacteriovorax marinus</name>
    <dbReference type="NCBI Taxonomy" id="862908"/>
    <lineage>
        <taxon>Bacteria</taxon>
        <taxon>Pseudomonadati</taxon>
        <taxon>Bdellovibrionota</taxon>
        <taxon>Bacteriovoracia</taxon>
        <taxon>Bacteriovoracales</taxon>
        <taxon>Halobacteriovoraceae</taxon>
        <taxon>Halobacteriovorax</taxon>
    </lineage>
</organism>
<dbReference type="EMBL" id="FQ312005">
    <property type="protein sequence ID" value="CBW25710.1"/>
    <property type="molecule type" value="Genomic_DNA"/>
</dbReference>
<feature type="chain" id="PRO_5003154942" evidence="1">
    <location>
        <begin position="20"/>
        <end position="172"/>
    </location>
</feature>
<dbReference type="AlphaFoldDB" id="E1X5Z3"/>
<dbReference type="PATRIC" id="fig|862908.3.peg.776"/>
<reference evidence="3" key="1">
    <citation type="journal article" date="2013" name="ISME J.">
        <title>A small predatory core genome in the divergent marine Bacteriovorax marinus SJ and the terrestrial Bdellovibrio bacteriovorus.</title>
        <authorList>
            <person name="Crossman L.C."/>
            <person name="Chen H."/>
            <person name="Cerdeno-Tarraga A.M."/>
            <person name="Brooks K."/>
            <person name="Quail M.A."/>
            <person name="Pineiro S.A."/>
            <person name="Hobley L."/>
            <person name="Sockett R.E."/>
            <person name="Bentley S.D."/>
            <person name="Parkhill J."/>
            <person name="Williams H.N."/>
            <person name="Stine O.C."/>
        </authorList>
    </citation>
    <scope>NUCLEOTIDE SEQUENCE [LARGE SCALE GENOMIC DNA]</scope>
    <source>
        <strain evidence="3">ATCC BAA-682 / DSM 15412 / SJ</strain>
    </source>
</reference>